<dbReference type="OrthoDB" id="696008at2"/>
<dbReference type="InterPro" id="IPR032526">
    <property type="entry name" value="DUF4960"/>
</dbReference>
<dbReference type="STRING" id="1236989.JCM15548_1571"/>
<dbReference type="Pfam" id="PF16324">
    <property type="entry name" value="DUF4960"/>
    <property type="match status" value="1"/>
</dbReference>
<reference evidence="2 3" key="1">
    <citation type="journal article" date="2015" name="Microbes Environ.">
        <title>Distribution and evolution of nitrogen fixation genes in the phylum bacteroidetes.</title>
        <authorList>
            <person name="Inoue J."/>
            <person name="Oshima K."/>
            <person name="Suda W."/>
            <person name="Sakamoto M."/>
            <person name="Iino T."/>
            <person name="Noda S."/>
            <person name="Hongoh Y."/>
            <person name="Hattori M."/>
            <person name="Ohkuma M."/>
        </authorList>
    </citation>
    <scope>NUCLEOTIDE SEQUENCE [LARGE SCALE GENOMIC DNA]</scope>
    <source>
        <strain evidence="2">JCM 15548</strain>
    </source>
</reference>
<keyword evidence="3" id="KW-1185">Reference proteome</keyword>
<evidence type="ECO:0000313" key="3">
    <source>
        <dbReference type="Proteomes" id="UP000032900"/>
    </source>
</evidence>
<feature type="domain" description="DUF4960" evidence="1">
    <location>
        <begin position="122"/>
        <end position="392"/>
    </location>
</feature>
<evidence type="ECO:0000313" key="2">
    <source>
        <dbReference type="EMBL" id="GAO28473.1"/>
    </source>
</evidence>
<proteinExistence type="predicted"/>
<sequence>MKTKLLYAISFLFFAGLLMVGCEQSWNEGSLELEGDVTIKSFVVDGVEGEINEKEGTIDVKVPDGTNLTNLSVQIDVPDGVVMTPDIRSIQDFSSPIVVKLVNGNIYNDYIITVTELFYIGFLSTSLSVEAILEDDEKAAAEWFFSNYENGEFVSFEDVQSGEVDLAKYRVLWWYFDQSAELPEIALDNTVLASVNDFYKSGGGLLLNSHACRYLWSLGRIGIQVPMVIGSGEGFENSDTWGIGVTLRPENGGWAHDVSNHPVYSGISMNEDGDGYKWFPVIGPGWKEDHNHVMENMPGYFGIGPNDNPEIYVAFTEGLQAEWLGVWAGIRDYWMAGVVEFLPTEQYQGRAIYQGIGGFEFNQNAQGEINPDGVNAYQANIYRFTRNSLNYLARRK</sequence>
<evidence type="ECO:0000259" key="1">
    <source>
        <dbReference type="Pfam" id="PF16324"/>
    </source>
</evidence>
<dbReference type="Gene3D" id="2.60.40.2340">
    <property type="match status" value="1"/>
</dbReference>
<dbReference type="AlphaFoldDB" id="A0A0E9LT60"/>
<gene>
    <name evidence="2" type="ORF">JCM15548_1571</name>
</gene>
<organism evidence="2 3">
    <name type="scientific">Geofilum rubicundum JCM 15548</name>
    <dbReference type="NCBI Taxonomy" id="1236989"/>
    <lineage>
        <taxon>Bacteria</taxon>
        <taxon>Pseudomonadati</taxon>
        <taxon>Bacteroidota</taxon>
        <taxon>Bacteroidia</taxon>
        <taxon>Marinilabiliales</taxon>
        <taxon>Marinilabiliaceae</taxon>
        <taxon>Geofilum</taxon>
    </lineage>
</organism>
<dbReference type="EMBL" id="BAZW01000003">
    <property type="protein sequence ID" value="GAO28473.1"/>
    <property type="molecule type" value="Genomic_DNA"/>
</dbReference>
<dbReference type="Proteomes" id="UP000032900">
    <property type="component" value="Unassembled WGS sequence"/>
</dbReference>
<protein>
    <recommendedName>
        <fullName evidence="1">DUF4960 domain-containing protein</fullName>
    </recommendedName>
</protein>
<accession>A0A0E9LT60</accession>
<dbReference type="PROSITE" id="PS51257">
    <property type="entry name" value="PROKAR_LIPOPROTEIN"/>
    <property type="match status" value="1"/>
</dbReference>
<name>A0A0E9LT60_9BACT</name>
<comment type="caution">
    <text evidence="2">The sequence shown here is derived from an EMBL/GenBank/DDBJ whole genome shotgun (WGS) entry which is preliminary data.</text>
</comment>
<dbReference type="RefSeq" id="WP_062122281.1">
    <property type="nucleotide sequence ID" value="NZ_BAZW01000003.1"/>
</dbReference>